<dbReference type="AlphaFoldDB" id="A0A9P8Y342"/>
<dbReference type="RefSeq" id="XP_046011136.1">
    <property type="nucleotide sequence ID" value="XM_046156838.1"/>
</dbReference>
<accession>A0A9P8Y342</accession>
<evidence type="ECO:0000313" key="2">
    <source>
        <dbReference type="Proteomes" id="UP000756346"/>
    </source>
</evidence>
<evidence type="ECO:0008006" key="3">
    <source>
        <dbReference type="Google" id="ProtNLM"/>
    </source>
</evidence>
<gene>
    <name evidence="1" type="ORF">B0I36DRAFT_349836</name>
</gene>
<comment type="caution">
    <text evidence="1">The sequence shown here is derived from an EMBL/GenBank/DDBJ whole genome shotgun (WGS) entry which is preliminary data.</text>
</comment>
<proteinExistence type="predicted"/>
<name>A0A9P8Y342_9PEZI</name>
<reference evidence="1" key="1">
    <citation type="journal article" date="2021" name="Nat. Commun.">
        <title>Genetic determinants of endophytism in the Arabidopsis root mycobiome.</title>
        <authorList>
            <person name="Mesny F."/>
            <person name="Miyauchi S."/>
            <person name="Thiergart T."/>
            <person name="Pickel B."/>
            <person name="Atanasova L."/>
            <person name="Karlsson M."/>
            <person name="Huettel B."/>
            <person name="Barry K.W."/>
            <person name="Haridas S."/>
            <person name="Chen C."/>
            <person name="Bauer D."/>
            <person name="Andreopoulos W."/>
            <person name="Pangilinan J."/>
            <person name="LaButti K."/>
            <person name="Riley R."/>
            <person name="Lipzen A."/>
            <person name="Clum A."/>
            <person name="Drula E."/>
            <person name="Henrissat B."/>
            <person name="Kohler A."/>
            <person name="Grigoriev I.V."/>
            <person name="Martin F.M."/>
            <person name="Hacquard S."/>
        </authorList>
    </citation>
    <scope>NUCLEOTIDE SEQUENCE</scope>
    <source>
        <strain evidence="1">MPI-CAGE-CH-0230</strain>
    </source>
</reference>
<organism evidence="1 2">
    <name type="scientific">Microdochium trichocladiopsis</name>
    <dbReference type="NCBI Taxonomy" id="1682393"/>
    <lineage>
        <taxon>Eukaryota</taxon>
        <taxon>Fungi</taxon>
        <taxon>Dikarya</taxon>
        <taxon>Ascomycota</taxon>
        <taxon>Pezizomycotina</taxon>
        <taxon>Sordariomycetes</taxon>
        <taxon>Xylariomycetidae</taxon>
        <taxon>Xylariales</taxon>
        <taxon>Microdochiaceae</taxon>
        <taxon>Microdochium</taxon>
    </lineage>
</organism>
<sequence length="342" mass="38946">MRQRRLESFKLLWDSNYWDPSARMPRRAAAIATCDEYQRKHSYLYVFRHACAPEFHDFMKHMLEHPCRTQHQEGQAIADICLCNVVRRQDSSLSLVQHVLDHGASPNRYQETGYTKDEPVSLAIRHGRLDTFQLLLSSGASIHGKRFGLGRDRILQIPIFAAATHMASHGPLLVLKCLDEGARINHTARIIDRSKPSLGTGSHRGALVPLPIYAYLAAITDWEPHPAAPKLGPIGGVKLWLDHGVTVAQNGIPIFDDDIQPRMGRRRLPILSLVCFVLLQRGIRRLRKDDFFEFIRFLAGLGSSHEQVLELRNMYHDIYLREGSIVRERWSAILLLLGCDEP</sequence>
<dbReference type="GeneID" id="70186384"/>
<keyword evidence="2" id="KW-1185">Reference proteome</keyword>
<dbReference type="Proteomes" id="UP000756346">
    <property type="component" value="Unassembled WGS sequence"/>
</dbReference>
<dbReference type="SUPFAM" id="SSF48403">
    <property type="entry name" value="Ankyrin repeat"/>
    <property type="match status" value="1"/>
</dbReference>
<dbReference type="InterPro" id="IPR036770">
    <property type="entry name" value="Ankyrin_rpt-contain_sf"/>
</dbReference>
<protein>
    <recommendedName>
        <fullName evidence="3">Ankyrin repeat-containing domain protein</fullName>
    </recommendedName>
</protein>
<dbReference type="EMBL" id="JAGTJQ010000006">
    <property type="protein sequence ID" value="KAH7028848.1"/>
    <property type="molecule type" value="Genomic_DNA"/>
</dbReference>
<dbReference type="Gene3D" id="1.25.40.20">
    <property type="entry name" value="Ankyrin repeat-containing domain"/>
    <property type="match status" value="1"/>
</dbReference>
<dbReference type="OrthoDB" id="4508560at2759"/>
<evidence type="ECO:0000313" key="1">
    <source>
        <dbReference type="EMBL" id="KAH7028848.1"/>
    </source>
</evidence>